<feature type="domain" description="BD-FAE-like" evidence="2">
    <location>
        <begin position="75"/>
        <end position="284"/>
    </location>
</feature>
<keyword evidence="1 3" id="KW-0378">Hydrolase</keyword>
<dbReference type="SUPFAM" id="SSF53474">
    <property type="entry name" value="alpha/beta-Hydrolases"/>
    <property type="match status" value="1"/>
</dbReference>
<name>A0A4R0NC54_9SPHI</name>
<dbReference type="RefSeq" id="WP_131608153.1">
    <property type="nucleotide sequence ID" value="NZ_SJSM01000003.1"/>
</dbReference>
<dbReference type="Pfam" id="PF20434">
    <property type="entry name" value="BD-FAE"/>
    <property type="match status" value="1"/>
</dbReference>
<dbReference type="EMBL" id="SJSM01000003">
    <property type="protein sequence ID" value="TCC97795.1"/>
    <property type="molecule type" value="Genomic_DNA"/>
</dbReference>
<dbReference type="PANTHER" id="PTHR48081:SF6">
    <property type="entry name" value="PEPTIDASE S9 PROLYL OLIGOPEPTIDASE CATALYTIC DOMAIN-CONTAINING PROTEIN"/>
    <property type="match status" value="1"/>
</dbReference>
<protein>
    <submittedName>
        <fullName evidence="3">Alpha/beta hydrolase</fullName>
    </submittedName>
</protein>
<dbReference type="InterPro" id="IPR029058">
    <property type="entry name" value="AB_hydrolase_fold"/>
</dbReference>
<proteinExistence type="predicted"/>
<dbReference type="PANTHER" id="PTHR48081">
    <property type="entry name" value="AB HYDROLASE SUPERFAMILY PROTEIN C4A8.06C"/>
    <property type="match status" value="1"/>
</dbReference>
<accession>A0A4R0NC54</accession>
<keyword evidence="4" id="KW-1185">Reference proteome</keyword>
<dbReference type="Proteomes" id="UP000291117">
    <property type="component" value="Unassembled WGS sequence"/>
</dbReference>
<dbReference type="OrthoDB" id="9777975at2"/>
<dbReference type="GO" id="GO:0016787">
    <property type="term" value="F:hydrolase activity"/>
    <property type="evidence" value="ECO:0007669"/>
    <property type="project" value="UniProtKB-KW"/>
</dbReference>
<reference evidence="3 4" key="1">
    <citation type="submission" date="2019-02" db="EMBL/GenBank/DDBJ databases">
        <title>Pedobacter sp. RP-3-8 sp. nov., isolated from Arctic soil.</title>
        <authorList>
            <person name="Dahal R.H."/>
        </authorList>
    </citation>
    <scope>NUCLEOTIDE SEQUENCE [LARGE SCALE GENOMIC DNA]</scope>
    <source>
        <strain evidence="3 4">RP-3-8</strain>
    </source>
</reference>
<organism evidence="3 4">
    <name type="scientific">Pedobacter hiemivivus</name>
    <dbReference type="NCBI Taxonomy" id="2530454"/>
    <lineage>
        <taxon>Bacteria</taxon>
        <taxon>Pseudomonadati</taxon>
        <taxon>Bacteroidota</taxon>
        <taxon>Sphingobacteriia</taxon>
        <taxon>Sphingobacteriales</taxon>
        <taxon>Sphingobacteriaceae</taxon>
        <taxon>Pedobacter</taxon>
    </lineage>
</organism>
<evidence type="ECO:0000259" key="2">
    <source>
        <dbReference type="Pfam" id="PF20434"/>
    </source>
</evidence>
<dbReference type="InterPro" id="IPR050300">
    <property type="entry name" value="GDXG_lipolytic_enzyme"/>
</dbReference>
<sequence>MIRRILVISGTALVVLALSSFIAYKLSPWPTAMLIRSYFNKEGGKVNQALLKHVPNGISAILDQSYIDGDKDAKLDVYYPEAIANTSQRLPLVVWIHGGGWISWSKAQVANYCKILASKGYAVVAIDYSLAPEKHYPIPLNQTNRALEYISKNAIRFHADTTHFILAGDSGGAHIAAQTANLISSASYAKLIGVKAGINRNQLSGLLLYCGAYDAERIDLNSGFGVFLKTVLWSYSGEKDFVNAPLFKTASVINYITADYPPCFISVGNDDPLLTHSEALAEKLTALKVPLDSLFFKPDYKPALPHEYQFNLDEAAGKLALERSVTFLERLTEKKI</sequence>
<evidence type="ECO:0000256" key="1">
    <source>
        <dbReference type="ARBA" id="ARBA00022801"/>
    </source>
</evidence>
<gene>
    <name evidence="3" type="ORF">EZ444_07750</name>
</gene>
<dbReference type="Gene3D" id="3.40.50.1820">
    <property type="entry name" value="alpha/beta hydrolase"/>
    <property type="match status" value="1"/>
</dbReference>
<evidence type="ECO:0000313" key="3">
    <source>
        <dbReference type="EMBL" id="TCC97795.1"/>
    </source>
</evidence>
<comment type="caution">
    <text evidence="3">The sequence shown here is derived from an EMBL/GenBank/DDBJ whole genome shotgun (WGS) entry which is preliminary data.</text>
</comment>
<evidence type="ECO:0000313" key="4">
    <source>
        <dbReference type="Proteomes" id="UP000291117"/>
    </source>
</evidence>
<dbReference type="AlphaFoldDB" id="A0A4R0NC54"/>
<dbReference type="InterPro" id="IPR049492">
    <property type="entry name" value="BD-FAE-like_dom"/>
</dbReference>